<accession>A0A9R1WJK5</accession>
<feature type="domain" description="MULE transposase" evidence="1">
    <location>
        <begin position="21"/>
        <end position="87"/>
    </location>
</feature>
<dbReference type="Pfam" id="PF10551">
    <property type="entry name" value="MULE"/>
    <property type="match status" value="1"/>
</dbReference>
<evidence type="ECO:0000313" key="2">
    <source>
        <dbReference type="EMBL" id="KAJ0223845.1"/>
    </source>
</evidence>
<name>A0A9R1WJK5_LACSA</name>
<dbReference type="AlphaFoldDB" id="A0A9R1WJK5"/>
<evidence type="ECO:0000313" key="3">
    <source>
        <dbReference type="Proteomes" id="UP000235145"/>
    </source>
</evidence>
<comment type="caution">
    <text evidence="2">The sequence shown here is derived from an EMBL/GenBank/DDBJ whole genome shotgun (WGS) entry which is preliminary data.</text>
</comment>
<protein>
    <recommendedName>
        <fullName evidence="1">MULE transposase domain-containing protein</fullName>
    </recommendedName>
</protein>
<sequence>MTHLEIFFGPMEDQGMDILNSEMMLCLMVNHHGQTILFGGALLENGKEETFLWLFEHFLKYMFNNHPSTMKNDQDKAIGNAIKKFFQTLDIAIVHGILRSMSLDIFDR</sequence>
<keyword evidence="3" id="KW-1185">Reference proteome</keyword>
<dbReference type="EMBL" id="NBSK02000002">
    <property type="protein sequence ID" value="KAJ0223845.1"/>
    <property type="molecule type" value="Genomic_DNA"/>
</dbReference>
<proteinExistence type="predicted"/>
<dbReference type="PANTHER" id="PTHR47718">
    <property type="entry name" value="OS01G0519700 PROTEIN"/>
    <property type="match status" value="1"/>
</dbReference>
<dbReference type="InterPro" id="IPR018289">
    <property type="entry name" value="MULE_transposase_dom"/>
</dbReference>
<dbReference type="Proteomes" id="UP000235145">
    <property type="component" value="Unassembled WGS sequence"/>
</dbReference>
<organism evidence="2 3">
    <name type="scientific">Lactuca sativa</name>
    <name type="common">Garden lettuce</name>
    <dbReference type="NCBI Taxonomy" id="4236"/>
    <lineage>
        <taxon>Eukaryota</taxon>
        <taxon>Viridiplantae</taxon>
        <taxon>Streptophyta</taxon>
        <taxon>Embryophyta</taxon>
        <taxon>Tracheophyta</taxon>
        <taxon>Spermatophyta</taxon>
        <taxon>Magnoliopsida</taxon>
        <taxon>eudicotyledons</taxon>
        <taxon>Gunneridae</taxon>
        <taxon>Pentapetalae</taxon>
        <taxon>asterids</taxon>
        <taxon>campanulids</taxon>
        <taxon>Asterales</taxon>
        <taxon>Asteraceae</taxon>
        <taxon>Cichorioideae</taxon>
        <taxon>Cichorieae</taxon>
        <taxon>Lactucinae</taxon>
        <taxon>Lactuca</taxon>
    </lineage>
</organism>
<dbReference type="PANTHER" id="PTHR47718:SF7">
    <property type="entry name" value="PROTEIN FAR1-RELATED SEQUENCE"/>
    <property type="match status" value="1"/>
</dbReference>
<reference evidence="2 3" key="1">
    <citation type="journal article" date="2017" name="Nat. Commun.">
        <title>Genome assembly with in vitro proximity ligation data and whole-genome triplication in lettuce.</title>
        <authorList>
            <person name="Reyes-Chin-Wo S."/>
            <person name="Wang Z."/>
            <person name="Yang X."/>
            <person name="Kozik A."/>
            <person name="Arikit S."/>
            <person name="Song C."/>
            <person name="Xia L."/>
            <person name="Froenicke L."/>
            <person name="Lavelle D.O."/>
            <person name="Truco M.J."/>
            <person name="Xia R."/>
            <person name="Zhu S."/>
            <person name="Xu C."/>
            <person name="Xu H."/>
            <person name="Xu X."/>
            <person name="Cox K."/>
            <person name="Korf I."/>
            <person name="Meyers B.C."/>
            <person name="Michelmore R.W."/>
        </authorList>
    </citation>
    <scope>NUCLEOTIDE SEQUENCE [LARGE SCALE GENOMIC DNA]</scope>
    <source>
        <strain evidence="3">cv. Salinas</strain>
        <tissue evidence="2">Seedlings</tissue>
    </source>
</reference>
<evidence type="ECO:0000259" key="1">
    <source>
        <dbReference type="Pfam" id="PF10551"/>
    </source>
</evidence>
<gene>
    <name evidence="2" type="ORF">LSAT_V11C200075570</name>
</gene>